<dbReference type="Proteomes" id="UP000823630">
    <property type="component" value="Unassembled WGS sequence"/>
</dbReference>
<comment type="caution">
    <text evidence="1">The sequence shown here is derived from an EMBL/GenBank/DDBJ whole genome shotgun (WGS) entry which is preliminary data.</text>
</comment>
<organism evidence="1 2">
    <name type="scientific">Candidatus Enterousia avistercoris</name>
    <dbReference type="NCBI Taxonomy" id="2840788"/>
    <lineage>
        <taxon>Bacteria</taxon>
        <taxon>Pseudomonadati</taxon>
        <taxon>Pseudomonadota</taxon>
        <taxon>Alphaproteobacteria</taxon>
        <taxon>Candidatus Enterousia</taxon>
    </lineage>
</organism>
<reference evidence="1" key="1">
    <citation type="submission" date="2020-10" db="EMBL/GenBank/DDBJ databases">
        <authorList>
            <person name="Gilroy R."/>
        </authorList>
    </citation>
    <scope>NUCLEOTIDE SEQUENCE</scope>
    <source>
        <strain evidence="1">8207</strain>
    </source>
</reference>
<evidence type="ECO:0000313" key="1">
    <source>
        <dbReference type="EMBL" id="MBO8425583.1"/>
    </source>
</evidence>
<name>A0A9D9DDK5_9PROT</name>
<dbReference type="AlphaFoldDB" id="A0A9D9DDK5"/>
<gene>
    <name evidence="1" type="ORF">IAC69_03865</name>
</gene>
<proteinExistence type="predicted"/>
<evidence type="ECO:0000313" key="2">
    <source>
        <dbReference type="Proteomes" id="UP000823630"/>
    </source>
</evidence>
<accession>A0A9D9DDK5</accession>
<protein>
    <submittedName>
        <fullName evidence="1">Uncharacterized protein</fullName>
    </submittedName>
</protein>
<dbReference type="EMBL" id="JADINC010000064">
    <property type="protein sequence ID" value="MBO8425583.1"/>
    <property type="molecule type" value="Genomic_DNA"/>
</dbReference>
<sequence length="67" mass="8218">MSNKKTQQSYPPHWCKYCYYYGEYNGFNACFNIRLLRLLLTGPKIVKFDETCERFKYAKEYKNQKTR</sequence>
<reference evidence="1" key="2">
    <citation type="journal article" date="2021" name="PeerJ">
        <title>Extensive microbial diversity within the chicken gut microbiome revealed by metagenomics and culture.</title>
        <authorList>
            <person name="Gilroy R."/>
            <person name="Ravi A."/>
            <person name="Getino M."/>
            <person name="Pursley I."/>
            <person name="Horton D.L."/>
            <person name="Alikhan N.F."/>
            <person name="Baker D."/>
            <person name="Gharbi K."/>
            <person name="Hall N."/>
            <person name="Watson M."/>
            <person name="Adriaenssens E.M."/>
            <person name="Foster-Nyarko E."/>
            <person name="Jarju S."/>
            <person name="Secka A."/>
            <person name="Antonio M."/>
            <person name="Oren A."/>
            <person name="Chaudhuri R.R."/>
            <person name="La Ragione R."/>
            <person name="Hildebrand F."/>
            <person name="Pallen M.J."/>
        </authorList>
    </citation>
    <scope>NUCLEOTIDE SEQUENCE</scope>
    <source>
        <strain evidence="1">8207</strain>
    </source>
</reference>